<reference evidence="2" key="1">
    <citation type="journal article" date="2020" name="Phytopathology">
        <title>Genome Sequence Resources of Colletotrichum truncatum, C. plurivorum, C. musicola, and C. sojae: Four Species Pathogenic to Soybean (Glycine max).</title>
        <authorList>
            <person name="Rogerio F."/>
            <person name="Boufleur T.R."/>
            <person name="Ciampi-Guillardi M."/>
            <person name="Sukno S.A."/>
            <person name="Thon M.R."/>
            <person name="Massola Junior N.S."/>
            <person name="Baroncelli R."/>
        </authorList>
    </citation>
    <scope>NUCLEOTIDE SEQUENCE</scope>
    <source>
        <strain evidence="2">LFN00145</strain>
    </source>
</reference>
<dbReference type="EMBL" id="WIGO01000002">
    <property type="protein sequence ID" value="KAF6841721.1"/>
    <property type="molecule type" value="Genomic_DNA"/>
</dbReference>
<evidence type="ECO:0000313" key="3">
    <source>
        <dbReference type="Proteomes" id="UP000654918"/>
    </source>
</evidence>
<evidence type="ECO:0000256" key="1">
    <source>
        <dbReference type="SAM" id="MobiDB-lite"/>
    </source>
</evidence>
<sequence>MDECEGELCFLRAPRNCTGLVLFSISLAYRVEVRAGEASSGALRGMGRLPRKIRKLTAAKRGLFALDQHLEQRLELGDCQTETPAGSVDDGMDGGLGWSLAPFTFNVSSIGISIGISISIRGSMSSSSHRPPMRFRLKLRVTDAPPGPKLTRLGPGRSMPPVQ</sequence>
<keyword evidence="3" id="KW-1185">Reference proteome</keyword>
<accession>A0A8H6U655</accession>
<organism evidence="2 3">
    <name type="scientific">Colletotrichum plurivorum</name>
    <dbReference type="NCBI Taxonomy" id="2175906"/>
    <lineage>
        <taxon>Eukaryota</taxon>
        <taxon>Fungi</taxon>
        <taxon>Dikarya</taxon>
        <taxon>Ascomycota</taxon>
        <taxon>Pezizomycotina</taxon>
        <taxon>Sordariomycetes</taxon>
        <taxon>Hypocreomycetidae</taxon>
        <taxon>Glomerellales</taxon>
        <taxon>Glomerellaceae</taxon>
        <taxon>Colletotrichum</taxon>
        <taxon>Colletotrichum orchidearum species complex</taxon>
    </lineage>
</organism>
<evidence type="ECO:0000313" key="2">
    <source>
        <dbReference type="EMBL" id="KAF6841721.1"/>
    </source>
</evidence>
<gene>
    <name evidence="2" type="ORF">CPLU01_00393</name>
</gene>
<name>A0A8H6U655_9PEZI</name>
<proteinExistence type="predicted"/>
<comment type="caution">
    <text evidence="2">The sequence shown here is derived from an EMBL/GenBank/DDBJ whole genome shotgun (WGS) entry which is preliminary data.</text>
</comment>
<protein>
    <submittedName>
        <fullName evidence="2">Uncharacterized protein</fullName>
    </submittedName>
</protein>
<feature type="region of interest" description="Disordered" evidence="1">
    <location>
        <begin position="140"/>
        <end position="163"/>
    </location>
</feature>
<dbReference type="Proteomes" id="UP000654918">
    <property type="component" value="Unassembled WGS sequence"/>
</dbReference>
<dbReference type="AlphaFoldDB" id="A0A8H6U655"/>